<evidence type="ECO:0000313" key="2">
    <source>
        <dbReference type="EMBL" id="ETT82462.1"/>
    </source>
</evidence>
<organism evidence="2 3">
    <name type="scientific">Viridibacillus arenosi FSL R5-213</name>
    <dbReference type="NCBI Taxonomy" id="1227360"/>
    <lineage>
        <taxon>Bacteria</taxon>
        <taxon>Bacillati</taxon>
        <taxon>Bacillota</taxon>
        <taxon>Bacilli</taxon>
        <taxon>Bacillales</taxon>
        <taxon>Caryophanaceae</taxon>
        <taxon>Viridibacillus</taxon>
    </lineage>
</organism>
<comment type="caution">
    <text evidence="2">The sequence shown here is derived from an EMBL/GenBank/DDBJ whole genome shotgun (WGS) entry which is preliminary data.</text>
</comment>
<dbReference type="AlphaFoldDB" id="W4ER46"/>
<accession>W4ER46</accession>
<dbReference type="eggNOG" id="ENOG5032T6K">
    <property type="taxonomic scope" value="Bacteria"/>
</dbReference>
<protein>
    <submittedName>
        <fullName evidence="2">Uncharacterized protein</fullName>
    </submittedName>
</protein>
<reference evidence="2 3" key="1">
    <citation type="journal article" date="2014" name="BMC Genomics">
        <title>Genomic comparison of sporeforming bacilli isolated from milk.</title>
        <authorList>
            <person name="Moreno Switt A.I."/>
            <person name="Andrus A.D."/>
            <person name="Ranieri M.L."/>
            <person name="Orsi R.H."/>
            <person name="Ivy R."/>
            <person name="den Bakker H.C."/>
            <person name="Martin N.H."/>
            <person name="Wiedmann M."/>
            <person name="Boor K.J."/>
        </authorList>
    </citation>
    <scope>NUCLEOTIDE SEQUENCE [LARGE SCALE GENOMIC DNA]</scope>
    <source>
        <strain evidence="2 3">FSL R5-213</strain>
    </source>
</reference>
<sequence length="208" mass="23055">MKFESRNNKKMLLLSMVHGVIIGVAGVFLFFIALHFFDGQAEKQVTNDKKTASKTTTTAKADDKAYTFYAQQYGVFSSEQSATEFLGTNPKLYTSAIVSFGGQYFVWSAVGTKEKEIKERVDKDSFVKKISFSGAKCESPALVEMPKVLSASKVSKFTFEGGKKKIDPPSKWASNIEAVSKVSDDILVIRLQLISHYTAQNKCLKIGF</sequence>
<feature type="transmembrane region" description="Helical" evidence="1">
    <location>
        <begin position="12"/>
        <end position="37"/>
    </location>
</feature>
<evidence type="ECO:0000256" key="1">
    <source>
        <dbReference type="SAM" id="Phobius"/>
    </source>
</evidence>
<name>W4ER46_9BACL</name>
<gene>
    <name evidence="2" type="ORF">C176_15767</name>
</gene>
<dbReference type="RefSeq" id="WP_051448775.1">
    <property type="nucleotide sequence ID" value="NZ_ASQA01000034.1"/>
</dbReference>
<keyword evidence="1" id="KW-1133">Transmembrane helix</keyword>
<evidence type="ECO:0000313" key="3">
    <source>
        <dbReference type="Proteomes" id="UP000019062"/>
    </source>
</evidence>
<dbReference type="Proteomes" id="UP000019062">
    <property type="component" value="Unassembled WGS sequence"/>
</dbReference>
<proteinExistence type="predicted"/>
<keyword evidence="1" id="KW-0812">Transmembrane</keyword>
<keyword evidence="3" id="KW-1185">Reference proteome</keyword>
<dbReference type="EMBL" id="ASQA01000034">
    <property type="protein sequence ID" value="ETT82462.1"/>
    <property type="molecule type" value="Genomic_DNA"/>
</dbReference>
<keyword evidence="1" id="KW-0472">Membrane</keyword>